<gene>
    <name evidence="1" type="ORF">SteCoe_10543</name>
</gene>
<dbReference type="AlphaFoldDB" id="A0A1R2CFA4"/>
<protein>
    <submittedName>
        <fullName evidence="1">Uncharacterized protein</fullName>
    </submittedName>
</protein>
<dbReference type="EMBL" id="MPUH01000170">
    <property type="protein sequence ID" value="OMJ87699.1"/>
    <property type="molecule type" value="Genomic_DNA"/>
</dbReference>
<proteinExistence type="predicted"/>
<dbReference type="SUPFAM" id="SSF117281">
    <property type="entry name" value="Kelch motif"/>
    <property type="match status" value="1"/>
</dbReference>
<evidence type="ECO:0000313" key="1">
    <source>
        <dbReference type="EMBL" id="OMJ87699.1"/>
    </source>
</evidence>
<organism evidence="1 2">
    <name type="scientific">Stentor coeruleus</name>
    <dbReference type="NCBI Taxonomy" id="5963"/>
    <lineage>
        <taxon>Eukaryota</taxon>
        <taxon>Sar</taxon>
        <taxon>Alveolata</taxon>
        <taxon>Ciliophora</taxon>
        <taxon>Postciliodesmatophora</taxon>
        <taxon>Heterotrichea</taxon>
        <taxon>Heterotrichida</taxon>
        <taxon>Stentoridae</taxon>
        <taxon>Stentor</taxon>
    </lineage>
</organism>
<comment type="caution">
    <text evidence="1">The sequence shown here is derived from an EMBL/GenBank/DDBJ whole genome shotgun (WGS) entry which is preliminary data.</text>
</comment>
<name>A0A1R2CFA4_9CILI</name>
<reference evidence="1 2" key="1">
    <citation type="submission" date="2016-11" db="EMBL/GenBank/DDBJ databases">
        <title>The macronuclear genome of Stentor coeruleus: a giant cell with tiny introns.</title>
        <authorList>
            <person name="Slabodnick M."/>
            <person name="Ruby J.G."/>
            <person name="Reiff S.B."/>
            <person name="Swart E.C."/>
            <person name="Gosai S."/>
            <person name="Prabakaran S."/>
            <person name="Witkowska E."/>
            <person name="Larue G.E."/>
            <person name="Fisher S."/>
            <person name="Freeman R.M."/>
            <person name="Gunawardena J."/>
            <person name="Chu W."/>
            <person name="Stover N.A."/>
            <person name="Gregory B.D."/>
            <person name="Nowacki M."/>
            <person name="Derisi J."/>
            <person name="Roy S.W."/>
            <person name="Marshall W.F."/>
            <person name="Sood P."/>
        </authorList>
    </citation>
    <scope>NUCLEOTIDE SEQUENCE [LARGE SCALE GENOMIC DNA]</scope>
    <source>
        <strain evidence="1">WM001</strain>
    </source>
</reference>
<evidence type="ECO:0000313" key="2">
    <source>
        <dbReference type="Proteomes" id="UP000187209"/>
    </source>
</evidence>
<accession>A0A1R2CFA4</accession>
<sequence length="422" mass="48989">MDKPTCYSCQIEISSYYCTCSQSYICENCVAYHQRPTCCIANLDLDITSQIIDTNSSLLSNDSFFDVRSSFNPSISETVSFISYIDELIASVNAHKKVYIDFLEKNPEIDKIITNNPNLIKFNLNYEEEKIQSIISNKSKLSATAQSINPQYFFYTLFDFIDQTKLVKVDMETFICEKEIEISKNVFTCCWIIHTGNSVYLIGLYERSVKVVDIIKIDLETGEVKKFDIFNNTLTGYSCVLYNNYIYFIGGRKTQKLKRIAQNTVSIFDTTTDSIIDYKFELKVQRYNTCAFIHNDKLYVTSENVVKTIEIFDLKSYPLKSEVKNIELIAGLSCGMVSYKNWVYFFNNDKIGRFNESLEIEILQSKMIISQNLWNFNMMPICFNDKIYFFGKEKIIEYNVETNCYTEKGIYMKNGLLEQTIG</sequence>
<dbReference type="Proteomes" id="UP000187209">
    <property type="component" value="Unassembled WGS sequence"/>
</dbReference>
<dbReference type="Gene3D" id="2.120.10.80">
    <property type="entry name" value="Kelch-type beta propeller"/>
    <property type="match status" value="1"/>
</dbReference>
<keyword evidence="2" id="KW-1185">Reference proteome</keyword>
<dbReference type="InterPro" id="IPR015915">
    <property type="entry name" value="Kelch-typ_b-propeller"/>
</dbReference>